<dbReference type="InterPro" id="IPR029071">
    <property type="entry name" value="Ubiquitin-like_domsf"/>
</dbReference>
<dbReference type="Pfam" id="PF00240">
    <property type="entry name" value="ubiquitin"/>
    <property type="match status" value="1"/>
</dbReference>
<dbReference type="PROSITE" id="PS51283">
    <property type="entry name" value="DUSP"/>
    <property type="match status" value="1"/>
</dbReference>
<dbReference type="InterPro" id="IPR028889">
    <property type="entry name" value="USP"/>
</dbReference>
<evidence type="ECO:0000256" key="8">
    <source>
        <dbReference type="SAM" id="MobiDB-lite"/>
    </source>
</evidence>
<name>A0A8H5MDD1_9AGAR</name>
<evidence type="ECO:0000259" key="9">
    <source>
        <dbReference type="PROSITE" id="PS50053"/>
    </source>
</evidence>
<dbReference type="GO" id="GO:0005634">
    <property type="term" value="C:nucleus"/>
    <property type="evidence" value="ECO:0007669"/>
    <property type="project" value="TreeGrafter"/>
</dbReference>
<evidence type="ECO:0000259" key="11">
    <source>
        <dbReference type="PROSITE" id="PS51283"/>
    </source>
</evidence>
<gene>
    <name evidence="12" type="ORF">D9757_003699</name>
</gene>
<dbReference type="InterPro" id="IPR006615">
    <property type="entry name" value="Pept_C19_DUSP"/>
</dbReference>
<evidence type="ECO:0000256" key="6">
    <source>
        <dbReference type="ARBA" id="ARBA00022801"/>
    </source>
</evidence>
<keyword evidence="5" id="KW-0833">Ubl conjugation pathway</keyword>
<feature type="region of interest" description="Disordered" evidence="8">
    <location>
        <begin position="977"/>
        <end position="1016"/>
    </location>
</feature>
<dbReference type="InterPro" id="IPR018200">
    <property type="entry name" value="USP_CS"/>
</dbReference>
<evidence type="ECO:0000256" key="5">
    <source>
        <dbReference type="ARBA" id="ARBA00022786"/>
    </source>
</evidence>
<dbReference type="SUPFAM" id="SSF54001">
    <property type="entry name" value="Cysteine proteinases"/>
    <property type="match status" value="1"/>
</dbReference>
<dbReference type="InterPro" id="IPR000626">
    <property type="entry name" value="Ubiquitin-like_dom"/>
</dbReference>
<dbReference type="InterPro" id="IPR035927">
    <property type="entry name" value="DUSP-like_sf"/>
</dbReference>
<dbReference type="InterPro" id="IPR001394">
    <property type="entry name" value="Peptidase_C19_UCH"/>
</dbReference>
<feature type="domain" description="Ubiquitin-like" evidence="9">
    <location>
        <begin position="1006"/>
        <end position="1082"/>
    </location>
</feature>
<comment type="similarity">
    <text evidence="2">Belongs to the peptidase C19 family.</text>
</comment>
<dbReference type="EC" id="3.4.19.12" evidence="3"/>
<evidence type="ECO:0000256" key="7">
    <source>
        <dbReference type="ARBA" id="ARBA00022807"/>
    </source>
</evidence>
<dbReference type="InterPro" id="IPR050164">
    <property type="entry name" value="Peptidase_C19"/>
</dbReference>
<dbReference type="SUPFAM" id="SSF54236">
    <property type="entry name" value="Ubiquitin-like"/>
    <property type="match status" value="1"/>
</dbReference>
<feature type="compositionally biased region" description="Polar residues" evidence="8">
    <location>
        <begin position="68"/>
        <end position="82"/>
    </location>
</feature>
<feature type="compositionally biased region" description="Basic and acidic residues" evidence="8">
    <location>
        <begin position="470"/>
        <end position="481"/>
    </location>
</feature>
<dbReference type="OrthoDB" id="289038at2759"/>
<dbReference type="PROSITE" id="PS50053">
    <property type="entry name" value="UBIQUITIN_2"/>
    <property type="match status" value="1"/>
</dbReference>
<dbReference type="Gene3D" id="3.90.70.10">
    <property type="entry name" value="Cysteine proteinases"/>
    <property type="match status" value="1"/>
</dbReference>
<feature type="region of interest" description="Disordered" evidence="8">
    <location>
        <begin position="470"/>
        <end position="515"/>
    </location>
</feature>
<keyword evidence="6" id="KW-0378">Hydrolase</keyword>
<dbReference type="SUPFAM" id="SSF143791">
    <property type="entry name" value="DUSP-like"/>
    <property type="match status" value="1"/>
</dbReference>
<feature type="domain" description="DUSP" evidence="11">
    <location>
        <begin position="838"/>
        <end position="941"/>
    </location>
</feature>
<evidence type="ECO:0000313" key="12">
    <source>
        <dbReference type="EMBL" id="KAF5389843.1"/>
    </source>
</evidence>
<dbReference type="InterPro" id="IPR038765">
    <property type="entry name" value="Papain-like_cys_pep_sf"/>
</dbReference>
<proteinExistence type="inferred from homology"/>
<feature type="domain" description="USP" evidence="10">
    <location>
        <begin position="154"/>
        <end position="551"/>
    </location>
</feature>
<feature type="compositionally biased region" description="Basic residues" evidence="8">
    <location>
        <begin position="482"/>
        <end position="496"/>
    </location>
</feature>
<dbReference type="PROSITE" id="PS00973">
    <property type="entry name" value="USP_2"/>
    <property type="match status" value="1"/>
</dbReference>
<keyword evidence="13" id="KW-1185">Reference proteome</keyword>
<dbReference type="CDD" id="cd01795">
    <property type="entry name" value="Ubl_USP48"/>
    <property type="match status" value="1"/>
</dbReference>
<keyword evidence="7" id="KW-0788">Thiol protease</keyword>
<dbReference type="GO" id="GO:0006508">
    <property type="term" value="P:proteolysis"/>
    <property type="evidence" value="ECO:0007669"/>
    <property type="project" value="UniProtKB-KW"/>
</dbReference>
<dbReference type="PROSITE" id="PS00299">
    <property type="entry name" value="UBIQUITIN_1"/>
    <property type="match status" value="1"/>
</dbReference>
<dbReference type="PANTHER" id="PTHR24006">
    <property type="entry name" value="UBIQUITIN CARBOXYL-TERMINAL HYDROLASE"/>
    <property type="match status" value="1"/>
</dbReference>
<dbReference type="AlphaFoldDB" id="A0A8H5MDD1"/>
<dbReference type="InterPro" id="IPR019954">
    <property type="entry name" value="Ubiquitin_CS"/>
</dbReference>
<sequence>MGKRTRQNNSTSNGLVAGQILRRDELNSWGWVGTEVTDASLITREHLLATCGLYGRNARRFCHKNTSETRTQSLEQTRSKSTSHNEHNDVIVISDSEDEARSCSKKFCKSNPNCLNYLGQDQWADEESAAENFLHFAKLGENPLLDARDPDLPVGLKNLGATCYANASLQVWFRDPIFRAGVYSYPLVGSESKFMESPIFQLQVTFAALQHSIQSVFNPSKLVESLQLRAAEQQDAQEWGNYRYLSSPFSCPGRFSKLFMTHLDAEFKKQPEVSLQSLITSQFEGEQVYGTQCDSCGYCSERSTNFLEIEVNLQNNSKLEDRIENLLEHETLTGDNQYLCVQCNSLQDATRYTELRKLPPVLHISLLRFVYDLKTMERKKSKSTIAFPKILNMNQFIGSSTERKASKHSAEGSSNIYELRGILLHKGPSAYHGHYEAQVFDSGYNLLFNDEEVTRIDKLGDKRSSKKIEIEIDHSADEKPMASKRKKQINGSRKRQRVDDSEDEAKPSAKSNQASSTWYEVLDRHVRLNFTNPEDSYVSSRDAYMLIYALRQSDSPAQDITPPHRVMNIVDELNASHDRQCDRYSEREKSALAALSARRAQVLDICNSWSVTSENQDCVVVSRKAIEEYLSVHTAASLFNNEPAEGIEPTQIAVNDILCEHGRLDYRSADKMKRMSRDAYGKIVEQTKCVFEPALSSDDVCLQCVKAAFKERLYQIEHPRFTAQFNQNASPGNDQSGYWISKAWLKDWILQRPKMHVPSEDDPPPDHPDYQNDVLCEHGHLSLSTTARRCISEGAGQILTSLFPRWNPVPRNQETCPICEVEISERKANYAEHRKQAENEKAQLKHMYEYARDGEIFLLQNVPCALIPLRFLLNWKKWISSPSQAPRPIALDNSEFFCEHEELNLHISDIESTAVIIKRTDWDQLEKLYSAGPLISLTAVDVEEHSFELSVAVCVECRHKRLSNWEMAEITVRVHAAGSGNSKTEPDENTRKKMMTYGKGSARQSKRLRNKRENGEKRRLAVTKLMTVKDVKVVLQEQCQIPTICQRLLLHGRELLDNEATIESLNVLSNDALELYEESESPHFSDSYDGSPRDEGQAFMGTLLGSTVY</sequence>
<dbReference type="InterPro" id="IPR044743">
    <property type="entry name" value="Ubl_USP48"/>
</dbReference>
<evidence type="ECO:0000256" key="2">
    <source>
        <dbReference type="ARBA" id="ARBA00009085"/>
    </source>
</evidence>
<evidence type="ECO:0000256" key="3">
    <source>
        <dbReference type="ARBA" id="ARBA00012759"/>
    </source>
</evidence>
<dbReference type="GO" id="GO:0004843">
    <property type="term" value="F:cysteine-type deubiquitinase activity"/>
    <property type="evidence" value="ECO:0007669"/>
    <property type="project" value="UniProtKB-EC"/>
</dbReference>
<dbReference type="GO" id="GO:0004197">
    <property type="term" value="F:cysteine-type endopeptidase activity"/>
    <property type="evidence" value="ECO:0007669"/>
    <property type="project" value="InterPro"/>
</dbReference>
<evidence type="ECO:0000313" key="13">
    <source>
        <dbReference type="Proteomes" id="UP000518752"/>
    </source>
</evidence>
<comment type="catalytic activity">
    <reaction evidence="1">
        <text>Thiol-dependent hydrolysis of ester, thioester, amide, peptide and isopeptide bonds formed by the C-terminal Gly of ubiquitin (a 76-residue protein attached to proteins as an intracellular targeting signal).</text>
        <dbReference type="EC" id="3.4.19.12"/>
    </reaction>
</comment>
<keyword evidence="4" id="KW-0645">Protease</keyword>
<comment type="caution">
    <text evidence="12">The sequence shown here is derived from an EMBL/GenBank/DDBJ whole genome shotgun (WGS) entry which is preliminary data.</text>
</comment>
<dbReference type="SMART" id="SM00213">
    <property type="entry name" value="UBQ"/>
    <property type="match status" value="1"/>
</dbReference>
<dbReference type="Pfam" id="PF00443">
    <property type="entry name" value="UCH"/>
    <property type="match status" value="1"/>
</dbReference>
<dbReference type="Proteomes" id="UP000518752">
    <property type="component" value="Unassembled WGS sequence"/>
</dbReference>
<feature type="region of interest" description="Disordered" evidence="8">
    <location>
        <begin position="65"/>
        <end position="91"/>
    </location>
</feature>
<evidence type="ECO:0000256" key="4">
    <source>
        <dbReference type="ARBA" id="ARBA00022670"/>
    </source>
</evidence>
<dbReference type="Gene3D" id="3.10.20.90">
    <property type="entry name" value="Phosphatidylinositol 3-kinase Catalytic Subunit, Chain A, domain 1"/>
    <property type="match status" value="1"/>
</dbReference>
<evidence type="ECO:0000259" key="10">
    <source>
        <dbReference type="PROSITE" id="PS50235"/>
    </source>
</evidence>
<dbReference type="GO" id="GO:0005829">
    <property type="term" value="C:cytosol"/>
    <property type="evidence" value="ECO:0007669"/>
    <property type="project" value="TreeGrafter"/>
</dbReference>
<dbReference type="EMBL" id="JAACJN010000019">
    <property type="protein sequence ID" value="KAF5389843.1"/>
    <property type="molecule type" value="Genomic_DNA"/>
</dbReference>
<dbReference type="GO" id="GO:0016579">
    <property type="term" value="P:protein deubiquitination"/>
    <property type="evidence" value="ECO:0007669"/>
    <property type="project" value="InterPro"/>
</dbReference>
<evidence type="ECO:0000256" key="1">
    <source>
        <dbReference type="ARBA" id="ARBA00000707"/>
    </source>
</evidence>
<dbReference type="PROSITE" id="PS00972">
    <property type="entry name" value="USP_1"/>
    <property type="match status" value="1"/>
</dbReference>
<reference evidence="12 13" key="1">
    <citation type="journal article" date="2020" name="ISME J.">
        <title>Uncovering the hidden diversity of litter-decomposition mechanisms in mushroom-forming fungi.</title>
        <authorList>
            <person name="Floudas D."/>
            <person name="Bentzer J."/>
            <person name="Ahren D."/>
            <person name="Johansson T."/>
            <person name="Persson P."/>
            <person name="Tunlid A."/>
        </authorList>
    </citation>
    <scope>NUCLEOTIDE SEQUENCE [LARGE SCALE GENOMIC DNA]</scope>
    <source>
        <strain evidence="12 13">CBS 406.79</strain>
    </source>
</reference>
<accession>A0A8H5MDD1</accession>
<protein>
    <recommendedName>
        <fullName evidence="3">ubiquitinyl hydrolase 1</fullName>
        <ecNumber evidence="3">3.4.19.12</ecNumber>
    </recommendedName>
</protein>
<organism evidence="12 13">
    <name type="scientific">Collybiopsis confluens</name>
    <dbReference type="NCBI Taxonomy" id="2823264"/>
    <lineage>
        <taxon>Eukaryota</taxon>
        <taxon>Fungi</taxon>
        <taxon>Dikarya</taxon>
        <taxon>Basidiomycota</taxon>
        <taxon>Agaricomycotina</taxon>
        <taxon>Agaricomycetes</taxon>
        <taxon>Agaricomycetidae</taxon>
        <taxon>Agaricales</taxon>
        <taxon>Marasmiineae</taxon>
        <taxon>Omphalotaceae</taxon>
        <taxon>Collybiopsis</taxon>
    </lineage>
</organism>
<dbReference type="PANTHER" id="PTHR24006:SF888">
    <property type="entry name" value="UBIQUITIN CARBOXYL-TERMINAL HYDROLASE 30"/>
    <property type="match status" value="1"/>
</dbReference>
<dbReference type="PROSITE" id="PS50235">
    <property type="entry name" value="USP_3"/>
    <property type="match status" value="1"/>
</dbReference>